<reference evidence="1" key="1">
    <citation type="submission" date="2016-04" db="EMBL/GenBank/DDBJ databases">
        <authorList>
            <person name="Calderon-Fernandez G.M.Sr."/>
        </authorList>
    </citation>
    <scope>NUCLEOTIDE SEQUENCE</scope>
    <source>
        <strain evidence="1">Int1</strain>
        <tissue evidence="1">Integument</tissue>
    </source>
</reference>
<protein>
    <submittedName>
        <fullName evidence="1">Rho gtpase-activating protein 39 isoform x1</fullName>
    </submittedName>
</protein>
<sequence length="125" mass="14063">NEIAKWATNDTRQDQYSTPPLPILLRDARESARNMSSNAITERIEFFNVMIERFQIGKKLTEIETNFNAKLCGVVANTYEEEIKSLLNALKRCLAQGPAGIATVTLASVNTSENNFNQDIKELKL</sequence>
<proteinExistence type="predicted"/>
<reference evidence="1" key="2">
    <citation type="journal article" date="2017" name="J. Med. Entomol.">
        <title>Transcriptome Analysis of the Triatoma infestans (Hemiptera: Reduviidae) Integument.</title>
        <authorList>
            <person name="Calderon-Fernandez G.M."/>
            <person name="Moriconi D.E."/>
            <person name="Dulbecco A.B."/>
            <person name="Juarez M.P."/>
        </authorList>
    </citation>
    <scope>NUCLEOTIDE SEQUENCE</scope>
    <source>
        <strain evidence="1">Int1</strain>
        <tissue evidence="1">Integument</tissue>
    </source>
</reference>
<feature type="non-terminal residue" evidence="1">
    <location>
        <position position="1"/>
    </location>
</feature>
<dbReference type="AlphaFoldDB" id="A0A161MPJ7"/>
<organism evidence="1">
    <name type="scientific">Triatoma infestans</name>
    <name type="common">Assassin bug</name>
    <dbReference type="NCBI Taxonomy" id="30076"/>
    <lineage>
        <taxon>Eukaryota</taxon>
        <taxon>Metazoa</taxon>
        <taxon>Ecdysozoa</taxon>
        <taxon>Arthropoda</taxon>
        <taxon>Hexapoda</taxon>
        <taxon>Insecta</taxon>
        <taxon>Pterygota</taxon>
        <taxon>Neoptera</taxon>
        <taxon>Paraneoptera</taxon>
        <taxon>Hemiptera</taxon>
        <taxon>Heteroptera</taxon>
        <taxon>Panheteroptera</taxon>
        <taxon>Cimicomorpha</taxon>
        <taxon>Reduviidae</taxon>
        <taxon>Triatominae</taxon>
        <taxon>Triatoma</taxon>
    </lineage>
</organism>
<evidence type="ECO:0000313" key="1">
    <source>
        <dbReference type="EMBL" id="JAS00129.1"/>
    </source>
</evidence>
<dbReference type="EMBL" id="GEMB01003079">
    <property type="protein sequence ID" value="JAS00129.1"/>
    <property type="molecule type" value="Transcribed_RNA"/>
</dbReference>
<name>A0A161MPJ7_TRIIF</name>
<accession>A0A161MPJ7</accession>